<dbReference type="Proteomes" id="UP000290365">
    <property type="component" value="Chromosome"/>
</dbReference>
<reference evidence="13 14" key="1">
    <citation type="submission" date="2019-01" db="EMBL/GenBank/DDBJ databases">
        <title>Ktedonosporobacter rubrisoli SCAWS-G2.</title>
        <authorList>
            <person name="Huang Y."/>
            <person name="Yan B."/>
        </authorList>
    </citation>
    <scope>NUCLEOTIDE SEQUENCE [LARGE SCALE GENOMIC DNA]</scope>
    <source>
        <strain evidence="13 14">SCAWS-G2</strain>
    </source>
</reference>
<comment type="similarity">
    <text evidence="10">Belongs to the AccA family.</text>
</comment>
<name>A0A4P6JIH5_KTERU</name>
<organism evidence="13 14">
    <name type="scientific">Ktedonosporobacter rubrisoli</name>
    <dbReference type="NCBI Taxonomy" id="2509675"/>
    <lineage>
        <taxon>Bacteria</taxon>
        <taxon>Bacillati</taxon>
        <taxon>Chloroflexota</taxon>
        <taxon>Ktedonobacteria</taxon>
        <taxon>Ktedonobacterales</taxon>
        <taxon>Ktedonosporobacteraceae</taxon>
        <taxon>Ktedonosporobacter</taxon>
    </lineage>
</organism>
<keyword evidence="14" id="KW-1185">Reference proteome</keyword>
<dbReference type="InterPro" id="IPR029045">
    <property type="entry name" value="ClpP/crotonase-like_dom_sf"/>
</dbReference>
<dbReference type="EMBL" id="CP035758">
    <property type="protein sequence ID" value="QBD74783.1"/>
    <property type="molecule type" value="Genomic_DNA"/>
</dbReference>
<dbReference type="SUPFAM" id="SSF52096">
    <property type="entry name" value="ClpP/crotonase"/>
    <property type="match status" value="1"/>
</dbReference>
<gene>
    <name evidence="10" type="primary">accA</name>
    <name evidence="13" type="ORF">EPA93_01745</name>
</gene>
<keyword evidence="4 10" id="KW-0547">Nucleotide-binding</keyword>
<dbReference type="PRINTS" id="PR01069">
    <property type="entry name" value="ACCCTRFRASEA"/>
</dbReference>
<dbReference type="Pfam" id="PF03255">
    <property type="entry name" value="ACCA"/>
    <property type="match status" value="1"/>
</dbReference>
<evidence type="ECO:0000256" key="3">
    <source>
        <dbReference type="ARBA" id="ARBA00022679"/>
    </source>
</evidence>
<dbReference type="KEGG" id="kbs:EPA93_01745"/>
<dbReference type="EC" id="2.1.3.15" evidence="10"/>
<comment type="subcellular location">
    <subcellularLocation>
        <location evidence="10">Cytoplasm</location>
    </subcellularLocation>
</comment>
<dbReference type="PANTHER" id="PTHR42853">
    <property type="entry name" value="ACETYL-COENZYME A CARBOXYLASE CARBOXYL TRANSFERASE SUBUNIT ALPHA"/>
    <property type="match status" value="1"/>
</dbReference>
<evidence type="ECO:0000256" key="6">
    <source>
        <dbReference type="ARBA" id="ARBA00022840"/>
    </source>
</evidence>
<keyword evidence="6 10" id="KW-0067">ATP-binding</keyword>
<dbReference type="GO" id="GO:0006633">
    <property type="term" value="P:fatty acid biosynthetic process"/>
    <property type="evidence" value="ECO:0007669"/>
    <property type="project" value="UniProtKB-KW"/>
</dbReference>
<evidence type="ECO:0000313" key="13">
    <source>
        <dbReference type="EMBL" id="QBD74783.1"/>
    </source>
</evidence>
<dbReference type="NCBIfam" id="NF004344">
    <property type="entry name" value="PRK05724.1"/>
    <property type="match status" value="1"/>
</dbReference>
<evidence type="ECO:0000256" key="11">
    <source>
        <dbReference type="SAM" id="Coils"/>
    </source>
</evidence>
<dbReference type="OrthoDB" id="9808023at2"/>
<keyword evidence="11" id="KW-0175">Coiled coil</keyword>
<keyword evidence="8 10" id="KW-0275">Fatty acid biosynthesis</keyword>
<sequence length="322" mass="35561">MAYDLPFEKPLADLEARIAKLKRKGERLKADERAQLQQAEQELQQLTQEIYGKLSAWQTVMVARHKDRPHAIDYLNLICDAFFELHGDRRAADNPTIVGGPANFGGRTVMFIGQEKGRGLKDQRLRHAGQTHPEGHRKAYRLMQQAEKFHFPIVYLIDTPGASIALEDEERGQATSVAENLYLMASLKVPTISVIIGEGGSGGALALGIADRVLMQAYSYYTVASPESAATIMWRDAKYAPEAAEAMQITARQVKTHGLIDDIIAEPAGGAHKDHQAAALLLKEKLLVHLQALCQLSLDELLVQRYSKLRSVGRFAEPGIAS</sequence>
<comment type="pathway">
    <text evidence="1 10">Lipid metabolism; malonyl-CoA biosynthesis; malonyl-CoA from acetyl-CoA: step 1/1.</text>
</comment>
<keyword evidence="10" id="KW-0963">Cytoplasm</keyword>
<evidence type="ECO:0000256" key="7">
    <source>
        <dbReference type="ARBA" id="ARBA00023098"/>
    </source>
</evidence>
<dbReference type="PANTHER" id="PTHR42853:SF3">
    <property type="entry name" value="ACETYL-COENZYME A CARBOXYLASE CARBOXYL TRANSFERASE SUBUNIT ALPHA, CHLOROPLASTIC"/>
    <property type="match status" value="1"/>
</dbReference>
<dbReference type="GO" id="GO:2001295">
    <property type="term" value="P:malonyl-CoA biosynthetic process"/>
    <property type="evidence" value="ECO:0007669"/>
    <property type="project" value="UniProtKB-UniRule"/>
</dbReference>
<evidence type="ECO:0000259" key="12">
    <source>
        <dbReference type="PROSITE" id="PS50989"/>
    </source>
</evidence>
<dbReference type="InterPro" id="IPR011763">
    <property type="entry name" value="COA_CT_C"/>
</dbReference>
<feature type="coiled-coil region" evidence="11">
    <location>
        <begin position="11"/>
        <end position="56"/>
    </location>
</feature>
<dbReference type="GO" id="GO:0016743">
    <property type="term" value="F:carboxyl- or carbamoyltransferase activity"/>
    <property type="evidence" value="ECO:0007669"/>
    <property type="project" value="UniProtKB-UniRule"/>
</dbReference>
<keyword evidence="7 10" id="KW-0443">Lipid metabolism</keyword>
<comment type="catalytic activity">
    <reaction evidence="9 10">
        <text>N(6)-carboxybiotinyl-L-lysyl-[protein] + acetyl-CoA = N(6)-biotinyl-L-lysyl-[protein] + malonyl-CoA</text>
        <dbReference type="Rhea" id="RHEA:54728"/>
        <dbReference type="Rhea" id="RHEA-COMP:10505"/>
        <dbReference type="Rhea" id="RHEA-COMP:10506"/>
        <dbReference type="ChEBI" id="CHEBI:57288"/>
        <dbReference type="ChEBI" id="CHEBI:57384"/>
        <dbReference type="ChEBI" id="CHEBI:83144"/>
        <dbReference type="ChEBI" id="CHEBI:83145"/>
        <dbReference type="EC" id="2.1.3.15"/>
    </reaction>
</comment>
<dbReference type="HAMAP" id="MF_00823">
    <property type="entry name" value="AcetylCoA_CT_alpha"/>
    <property type="match status" value="1"/>
</dbReference>
<dbReference type="GO" id="GO:0003989">
    <property type="term" value="F:acetyl-CoA carboxylase activity"/>
    <property type="evidence" value="ECO:0007669"/>
    <property type="project" value="InterPro"/>
</dbReference>
<evidence type="ECO:0000256" key="10">
    <source>
        <dbReference type="HAMAP-Rule" id="MF_00823"/>
    </source>
</evidence>
<feature type="domain" description="CoA carboxyltransferase C-terminal" evidence="12">
    <location>
        <begin position="38"/>
        <end position="292"/>
    </location>
</feature>
<protein>
    <recommendedName>
        <fullName evidence="10">Acetyl-coenzyme A carboxylase carboxyl transferase subunit alpha</fullName>
        <shortName evidence="10">ACCase subunit alpha</shortName>
        <shortName evidence="10">Acetyl-CoA carboxylase carboxyltransferase subunit alpha</shortName>
        <ecNumber evidence="10">2.1.3.15</ecNumber>
    </recommendedName>
</protein>
<proteinExistence type="inferred from homology"/>
<evidence type="ECO:0000256" key="5">
    <source>
        <dbReference type="ARBA" id="ARBA00022832"/>
    </source>
</evidence>
<keyword evidence="2 10" id="KW-0444">Lipid biosynthesis</keyword>
<dbReference type="AlphaFoldDB" id="A0A4P6JIH5"/>
<dbReference type="UniPathway" id="UPA00655">
    <property type="reaction ID" value="UER00711"/>
</dbReference>
<comment type="function">
    <text evidence="10">Component of the acetyl coenzyme A carboxylase (ACC) complex. First, biotin carboxylase catalyzes the carboxylation of biotin on its carrier protein (BCCP) and then the CO(2) group is transferred by the carboxyltransferase to acetyl-CoA to form malonyl-CoA.</text>
</comment>
<dbReference type="GO" id="GO:0009317">
    <property type="term" value="C:acetyl-CoA carboxylase complex"/>
    <property type="evidence" value="ECO:0007669"/>
    <property type="project" value="InterPro"/>
</dbReference>
<evidence type="ECO:0000313" key="14">
    <source>
        <dbReference type="Proteomes" id="UP000290365"/>
    </source>
</evidence>
<keyword evidence="5 10" id="KW-0276">Fatty acid metabolism</keyword>
<comment type="subunit">
    <text evidence="10">Acetyl-CoA carboxylase is a heterohexamer composed of biotin carboxyl carrier protein (AccB), biotin carboxylase (AccC) and two subunits each of ACCase subunit alpha (AccA) and ACCase subunit beta (AccD).</text>
</comment>
<dbReference type="RefSeq" id="WP_129885382.1">
    <property type="nucleotide sequence ID" value="NZ_CP035758.1"/>
</dbReference>
<keyword evidence="13" id="KW-0436">Ligase</keyword>
<dbReference type="Gene3D" id="3.90.226.10">
    <property type="entry name" value="2-enoyl-CoA Hydratase, Chain A, domain 1"/>
    <property type="match status" value="1"/>
</dbReference>
<dbReference type="InterPro" id="IPR001095">
    <property type="entry name" value="Acetyl_CoA_COase_a_su"/>
</dbReference>
<evidence type="ECO:0000256" key="1">
    <source>
        <dbReference type="ARBA" id="ARBA00004956"/>
    </source>
</evidence>
<keyword evidence="3 10" id="KW-0808">Transferase</keyword>
<dbReference type="NCBIfam" id="NF041504">
    <property type="entry name" value="AccA_sub"/>
    <property type="match status" value="1"/>
</dbReference>
<accession>A0A4P6JIH5</accession>
<dbReference type="NCBIfam" id="TIGR00513">
    <property type="entry name" value="accA"/>
    <property type="match status" value="1"/>
</dbReference>
<dbReference type="PROSITE" id="PS50989">
    <property type="entry name" value="COA_CT_CTER"/>
    <property type="match status" value="1"/>
</dbReference>
<evidence type="ECO:0000256" key="2">
    <source>
        <dbReference type="ARBA" id="ARBA00022516"/>
    </source>
</evidence>
<dbReference type="GO" id="GO:0005524">
    <property type="term" value="F:ATP binding"/>
    <property type="evidence" value="ECO:0007669"/>
    <property type="project" value="UniProtKB-KW"/>
</dbReference>
<evidence type="ECO:0000256" key="9">
    <source>
        <dbReference type="ARBA" id="ARBA00049152"/>
    </source>
</evidence>
<evidence type="ECO:0000256" key="4">
    <source>
        <dbReference type="ARBA" id="ARBA00022741"/>
    </source>
</evidence>
<evidence type="ECO:0000256" key="8">
    <source>
        <dbReference type="ARBA" id="ARBA00023160"/>
    </source>
</evidence>